<dbReference type="Pfam" id="PF01547">
    <property type="entry name" value="SBP_bac_1"/>
    <property type="match status" value="1"/>
</dbReference>
<dbReference type="Gene3D" id="3.40.190.10">
    <property type="entry name" value="Periplasmic binding protein-like II"/>
    <property type="match status" value="2"/>
</dbReference>
<dbReference type="Proteomes" id="UP000292686">
    <property type="component" value="Unassembled WGS sequence"/>
</dbReference>
<dbReference type="AlphaFoldDB" id="A0A4Q2M8J2"/>
<dbReference type="InterPro" id="IPR006059">
    <property type="entry name" value="SBP"/>
</dbReference>
<dbReference type="Proteomes" id="UP000581087">
    <property type="component" value="Unassembled WGS sequence"/>
</dbReference>
<dbReference type="RefSeq" id="WP_129174590.1">
    <property type="nucleotide sequence ID" value="NZ_JACCBI010000001.1"/>
</dbReference>
<gene>
    <name evidence="2" type="ORF">BJ972_000876</name>
    <name evidence="3" type="ORF">ESP50_09835</name>
</gene>
<accession>A0A4Q2M8J2</accession>
<evidence type="ECO:0000313" key="5">
    <source>
        <dbReference type="Proteomes" id="UP000581087"/>
    </source>
</evidence>
<evidence type="ECO:0000313" key="3">
    <source>
        <dbReference type="EMBL" id="RXZ86673.1"/>
    </source>
</evidence>
<dbReference type="OrthoDB" id="9780991at2"/>
<evidence type="ECO:0000256" key="1">
    <source>
        <dbReference type="SAM" id="SignalP"/>
    </source>
</evidence>
<dbReference type="InterPro" id="IPR050490">
    <property type="entry name" value="Bact_solute-bd_prot1"/>
</dbReference>
<proteinExistence type="predicted"/>
<keyword evidence="1" id="KW-0732">Signal</keyword>
<dbReference type="EMBL" id="JACCBI010000001">
    <property type="protein sequence ID" value="NYD66357.1"/>
    <property type="molecule type" value="Genomic_DNA"/>
</dbReference>
<comment type="caution">
    <text evidence="3">The sequence shown here is derived from an EMBL/GenBank/DDBJ whole genome shotgun (WGS) entry which is preliminary data.</text>
</comment>
<keyword evidence="4" id="KW-1185">Reference proteome</keyword>
<name>A0A4Q2M8J2_9MICO</name>
<sequence>MKRLTGSIVAPVAVLALAAGLTACSSDGGGSSEEGGAITVWIMGDTGTAFEELAAGYTEKTGTDVNVEAIPWANLNDKITTSIASGSGPDVIQIGLSVLPTLADAEALLPLDDLLGDYPALAAENFADAVAGEATQIGGQTLSVPWVADTRVLFYRSDVLAEAGFDAPPATWDELTETATALAARGDGQYGYYIPQWDSSLPVVWTWAAGGDAVDAEGNVDFDNDGFEDMVDLYTGLYADGLVPTNSDFDQVQGFVTGITPMLVSGPYLAKSIEDAAPELDGKWAAAPMPKNVDNTSLFAGSNLGIWHNSSKVDESLALLDYLADPEIQLDWYDKVNELPTNKSALADPRLAEDPNVAVYVETLENARVVPLVPNWDSAVGQKLTDALNAIVLTGADRQSTLDAFFAETDGLAVQ</sequence>
<protein>
    <submittedName>
        <fullName evidence="3">Extracellular solute-binding protein</fullName>
    </submittedName>
    <submittedName>
        <fullName evidence="2">Multiple sugar transport system substrate-binding protein</fullName>
    </submittedName>
</protein>
<evidence type="ECO:0000313" key="2">
    <source>
        <dbReference type="EMBL" id="NYD66357.1"/>
    </source>
</evidence>
<dbReference type="EMBL" id="SDPM01000004">
    <property type="protein sequence ID" value="RXZ86673.1"/>
    <property type="molecule type" value="Genomic_DNA"/>
</dbReference>
<reference evidence="3 4" key="1">
    <citation type="submission" date="2019-01" db="EMBL/GenBank/DDBJ databases">
        <title>Agromyces.</title>
        <authorList>
            <person name="Li J."/>
        </authorList>
    </citation>
    <scope>NUCLEOTIDE SEQUENCE [LARGE SCALE GENOMIC DNA]</scope>
    <source>
        <strain evidence="3 4">DSM 23870</strain>
    </source>
</reference>
<dbReference type="PROSITE" id="PS51257">
    <property type="entry name" value="PROKAR_LIPOPROTEIN"/>
    <property type="match status" value="1"/>
</dbReference>
<organism evidence="3 4">
    <name type="scientific">Agromyces atrinae</name>
    <dbReference type="NCBI Taxonomy" id="592376"/>
    <lineage>
        <taxon>Bacteria</taxon>
        <taxon>Bacillati</taxon>
        <taxon>Actinomycetota</taxon>
        <taxon>Actinomycetes</taxon>
        <taxon>Micrococcales</taxon>
        <taxon>Microbacteriaceae</taxon>
        <taxon>Agromyces</taxon>
    </lineage>
</organism>
<evidence type="ECO:0000313" key="4">
    <source>
        <dbReference type="Proteomes" id="UP000292686"/>
    </source>
</evidence>
<reference evidence="2 5" key="2">
    <citation type="submission" date="2020-07" db="EMBL/GenBank/DDBJ databases">
        <title>Sequencing the genomes of 1000 actinobacteria strains.</title>
        <authorList>
            <person name="Klenk H.-P."/>
        </authorList>
    </citation>
    <scope>NUCLEOTIDE SEQUENCE [LARGE SCALE GENOMIC DNA]</scope>
    <source>
        <strain evidence="2 5">DSM 23870</strain>
    </source>
</reference>
<dbReference type="SUPFAM" id="SSF53850">
    <property type="entry name" value="Periplasmic binding protein-like II"/>
    <property type="match status" value="1"/>
</dbReference>
<keyword evidence="2" id="KW-0762">Sugar transport</keyword>
<dbReference type="PANTHER" id="PTHR43649:SF12">
    <property type="entry name" value="DIACETYLCHITOBIOSE BINDING PROTEIN DASA"/>
    <property type="match status" value="1"/>
</dbReference>
<feature type="signal peptide" evidence="1">
    <location>
        <begin position="1"/>
        <end position="18"/>
    </location>
</feature>
<feature type="chain" id="PRO_5038239019" evidence="1">
    <location>
        <begin position="19"/>
        <end position="415"/>
    </location>
</feature>
<dbReference type="PANTHER" id="PTHR43649">
    <property type="entry name" value="ARABINOSE-BINDING PROTEIN-RELATED"/>
    <property type="match status" value="1"/>
</dbReference>
<keyword evidence="2" id="KW-0813">Transport</keyword>